<evidence type="ECO:0000313" key="1">
    <source>
        <dbReference type="EMBL" id="MFD1705245.1"/>
    </source>
</evidence>
<evidence type="ECO:0000313" key="2">
    <source>
        <dbReference type="Proteomes" id="UP001597301"/>
    </source>
</evidence>
<dbReference type="RefSeq" id="WP_380771503.1">
    <property type="nucleotide sequence ID" value="NZ_JBHUEO010000002.1"/>
</dbReference>
<dbReference type="EMBL" id="JBHUEO010000002">
    <property type="protein sequence ID" value="MFD1705245.1"/>
    <property type="molecule type" value="Genomic_DNA"/>
</dbReference>
<name>A0ABW4KAN0_9BACI</name>
<sequence>MYELLPLYKVLLPEWVFKTGTDKEVEENAIEYLKRCYPEREFIKVDGKFALCRLKNCKI</sequence>
<accession>A0ABW4KAN0</accession>
<protein>
    <submittedName>
        <fullName evidence="1">Uncharacterized protein</fullName>
    </submittedName>
</protein>
<comment type="caution">
    <text evidence="1">The sequence shown here is derived from an EMBL/GenBank/DDBJ whole genome shotgun (WGS) entry which is preliminary data.</text>
</comment>
<keyword evidence="2" id="KW-1185">Reference proteome</keyword>
<gene>
    <name evidence="1" type="ORF">ACFSCZ_00585</name>
</gene>
<reference evidence="2" key="1">
    <citation type="journal article" date="2019" name="Int. J. Syst. Evol. Microbiol.">
        <title>The Global Catalogue of Microorganisms (GCM) 10K type strain sequencing project: providing services to taxonomists for standard genome sequencing and annotation.</title>
        <authorList>
            <consortium name="The Broad Institute Genomics Platform"/>
            <consortium name="The Broad Institute Genome Sequencing Center for Infectious Disease"/>
            <person name="Wu L."/>
            <person name="Ma J."/>
        </authorList>
    </citation>
    <scope>NUCLEOTIDE SEQUENCE [LARGE SCALE GENOMIC DNA]</scope>
    <source>
        <strain evidence="2">CGMCC 1.12295</strain>
    </source>
</reference>
<organism evidence="1 2">
    <name type="scientific">Siminovitchia sediminis</name>
    <dbReference type="NCBI Taxonomy" id="1274353"/>
    <lineage>
        <taxon>Bacteria</taxon>
        <taxon>Bacillati</taxon>
        <taxon>Bacillota</taxon>
        <taxon>Bacilli</taxon>
        <taxon>Bacillales</taxon>
        <taxon>Bacillaceae</taxon>
        <taxon>Siminovitchia</taxon>
    </lineage>
</organism>
<dbReference type="Proteomes" id="UP001597301">
    <property type="component" value="Unassembled WGS sequence"/>
</dbReference>
<proteinExistence type="predicted"/>